<evidence type="ECO:0000256" key="10">
    <source>
        <dbReference type="ARBA" id="ARBA00049117"/>
    </source>
</evidence>
<dbReference type="GO" id="GO:0003746">
    <property type="term" value="F:translation elongation factor activity"/>
    <property type="evidence" value="ECO:0007669"/>
    <property type="project" value="UniProtKB-KW"/>
</dbReference>
<evidence type="ECO:0000313" key="15">
    <source>
        <dbReference type="EMBL" id="EQB51374.1"/>
    </source>
</evidence>
<comment type="catalytic activity">
    <reaction evidence="10">
        <text>GTP + H2O = GDP + phosphate + H(+)</text>
        <dbReference type="Rhea" id="RHEA:19669"/>
        <dbReference type="ChEBI" id="CHEBI:15377"/>
        <dbReference type="ChEBI" id="CHEBI:15378"/>
        <dbReference type="ChEBI" id="CHEBI:37565"/>
        <dbReference type="ChEBI" id="CHEBI:43474"/>
        <dbReference type="ChEBI" id="CHEBI:58189"/>
    </reaction>
    <physiologicalReaction direction="left-to-right" evidence="10">
        <dbReference type="Rhea" id="RHEA:19670"/>
    </physiologicalReaction>
</comment>
<keyword evidence="7" id="KW-0810">Translation regulation</keyword>
<dbReference type="SUPFAM" id="SSF50465">
    <property type="entry name" value="EF-Tu/eEF-1alpha/eIF2-gamma C-terminal domain"/>
    <property type="match status" value="1"/>
</dbReference>
<evidence type="ECO:0000313" key="16">
    <source>
        <dbReference type="Proteomes" id="UP000015530"/>
    </source>
</evidence>
<dbReference type="InterPro" id="IPR009001">
    <property type="entry name" value="Transl_elong_EF1A/Init_IF2_C"/>
</dbReference>
<dbReference type="FunFam" id="2.40.30.10:FF:000070">
    <property type="entry name" value="Translation elongation factor EF-1 subunit"/>
    <property type="match status" value="1"/>
</dbReference>
<dbReference type="STRING" id="1237896.T0KGY4"/>
<dbReference type="HOGENOM" id="CLU_007265_3_2_1"/>
<evidence type="ECO:0000256" key="1">
    <source>
        <dbReference type="ARBA" id="ARBA00004496"/>
    </source>
</evidence>
<dbReference type="SUPFAM" id="SSF50447">
    <property type="entry name" value="Translation proteins"/>
    <property type="match status" value="1"/>
</dbReference>
<evidence type="ECO:0000256" key="13">
    <source>
        <dbReference type="SAM" id="MobiDB-lite"/>
    </source>
</evidence>
<feature type="region of interest" description="Disordered" evidence="13">
    <location>
        <begin position="183"/>
        <end position="272"/>
    </location>
</feature>
<evidence type="ECO:0000259" key="14">
    <source>
        <dbReference type="PROSITE" id="PS51722"/>
    </source>
</evidence>
<reference evidence="16" key="1">
    <citation type="journal article" date="2013" name="Mol. Plant Microbe Interact.">
        <title>Global aspects of pacC regulation of pathogenicity genes in Colletotrichum gloeosporioides as revealed by transcriptome analysis.</title>
        <authorList>
            <person name="Alkan N."/>
            <person name="Meng X."/>
            <person name="Friedlander G."/>
            <person name="Reuveni E."/>
            <person name="Sukno S."/>
            <person name="Sherman A."/>
            <person name="Thon M."/>
            <person name="Fluhr R."/>
            <person name="Prusky D."/>
        </authorList>
    </citation>
    <scope>NUCLEOTIDE SEQUENCE [LARGE SCALE GENOMIC DNA]</scope>
    <source>
        <strain evidence="16">Cg-14</strain>
    </source>
</reference>
<feature type="compositionally biased region" description="Basic and acidic residues" evidence="13">
    <location>
        <begin position="86"/>
        <end position="102"/>
    </location>
</feature>
<comment type="subunit">
    <text evidence="11">Component of the Dom34-Hbs1 complex, also named Pelota-HBS1L complex, composed of dom34 and hbs1.</text>
</comment>
<dbReference type="Gene3D" id="3.40.50.300">
    <property type="entry name" value="P-loop containing nucleotide triphosphate hydrolases"/>
    <property type="match status" value="1"/>
</dbReference>
<proteinExistence type="inferred from homology"/>
<evidence type="ECO:0000256" key="2">
    <source>
        <dbReference type="ARBA" id="ARBA00007249"/>
    </source>
</evidence>
<feature type="compositionally biased region" description="Polar residues" evidence="13">
    <location>
        <begin position="228"/>
        <end position="248"/>
    </location>
</feature>
<name>T0KGY4_COLGC</name>
<feature type="compositionally biased region" description="Polar residues" evidence="13">
    <location>
        <begin position="206"/>
        <end position="216"/>
    </location>
</feature>
<dbReference type="OMA" id="FRMAISE"/>
<evidence type="ECO:0000256" key="6">
    <source>
        <dbReference type="ARBA" id="ARBA00022801"/>
    </source>
</evidence>
<evidence type="ECO:0000256" key="4">
    <source>
        <dbReference type="ARBA" id="ARBA00022741"/>
    </source>
</evidence>
<dbReference type="OrthoDB" id="342024at2759"/>
<keyword evidence="5 15" id="KW-0251">Elongation factor</keyword>
<dbReference type="GO" id="GO:0003924">
    <property type="term" value="F:GTPase activity"/>
    <property type="evidence" value="ECO:0007669"/>
    <property type="project" value="InterPro"/>
</dbReference>
<protein>
    <recommendedName>
        <fullName evidence="12">Elongation factor 1 alpha-like protein</fullName>
    </recommendedName>
</protein>
<keyword evidence="3" id="KW-0963">Cytoplasm</keyword>
<comment type="subcellular location">
    <subcellularLocation>
        <location evidence="1">Cytoplasm</location>
    </subcellularLocation>
</comment>
<dbReference type="InterPro" id="IPR009000">
    <property type="entry name" value="Transl_B-barrel_sf"/>
</dbReference>
<dbReference type="InterPro" id="IPR004161">
    <property type="entry name" value="EFTu-like_2"/>
</dbReference>
<dbReference type="PRINTS" id="PR00315">
    <property type="entry name" value="ELONGATNFCT"/>
</dbReference>
<gene>
    <name evidence="15" type="ORF">CGLO_09093</name>
</gene>
<dbReference type="eggNOG" id="KOG0458">
    <property type="taxonomic scope" value="Eukaryota"/>
</dbReference>
<dbReference type="EMBL" id="AMYD01001840">
    <property type="protein sequence ID" value="EQB51374.1"/>
    <property type="molecule type" value="Genomic_DNA"/>
</dbReference>
<feature type="compositionally biased region" description="Acidic residues" evidence="13">
    <location>
        <begin position="14"/>
        <end position="30"/>
    </location>
</feature>
<dbReference type="InterPro" id="IPR031157">
    <property type="entry name" value="G_TR_CS"/>
</dbReference>
<dbReference type="SUPFAM" id="SSF52540">
    <property type="entry name" value="P-loop containing nucleoside triphosphate hydrolases"/>
    <property type="match status" value="1"/>
</dbReference>
<dbReference type="Pfam" id="PF08938">
    <property type="entry name" value="HBS1_N"/>
    <property type="match status" value="1"/>
</dbReference>
<dbReference type="GO" id="GO:0006417">
    <property type="term" value="P:regulation of translation"/>
    <property type="evidence" value="ECO:0007669"/>
    <property type="project" value="UniProtKB-KW"/>
</dbReference>
<accession>T0KGY4</accession>
<comment type="similarity">
    <text evidence="2">Belongs to the TRAFAC class translation factor GTPase superfamily. Classic translation factor GTPase family. EF-Tu/EF-1A subfamily.</text>
</comment>
<dbReference type="CDD" id="cd16267">
    <property type="entry name" value="HBS1-like_II"/>
    <property type="match status" value="1"/>
</dbReference>
<feature type="domain" description="Tr-type G" evidence="14">
    <location>
        <begin position="390"/>
        <end position="613"/>
    </location>
</feature>
<keyword evidence="4" id="KW-0547">Nucleotide-binding</keyword>
<dbReference type="InterPro" id="IPR000795">
    <property type="entry name" value="T_Tr_GTP-bd_dom"/>
</dbReference>
<dbReference type="Pfam" id="PF00009">
    <property type="entry name" value="GTP_EFTU"/>
    <property type="match status" value="1"/>
</dbReference>
<dbReference type="GO" id="GO:0002184">
    <property type="term" value="P:cytoplasmic translational termination"/>
    <property type="evidence" value="ECO:0007669"/>
    <property type="project" value="UniProtKB-ARBA"/>
</dbReference>
<dbReference type="PROSITE" id="PS00301">
    <property type="entry name" value="G_TR_1"/>
    <property type="match status" value="1"/>
</dbReference>
<dbReference type="AlphaFoldDB" id="T0KGY4"/>
<dbReference type="Proteomes" id="UP000015530">
    <property type="component" value="Unassembled WGS sequence"/>
</dbReference>
<dbReference type="GO" id="GO:0005525">
    <property type="term" value="F:GTP binding"/>
    <property type="evidence" value="ECO:0007669"/>
    <property type="project" value="UniProtKB-KW"/>
</dbReference>
<dbReference type="PROSITE" id="PS51722">
    <property type="entry name" value="G_TR_2"/>
    <property type="match status" value="1"/>
</dbReference>
<sequence>MSRHQAVRNLDYEEVLDEYDADDYEDENEGEQLSAEDRQAMAEGTQFVRSSLGPDADKVTTQQIQDALWHYFYDIEKSVSYLKKKFIDPPPKQEPKKTKDDGMGLGSWDDEVLDDAVSGSHAGYPVPRIASLTAASYFHGIPWMGIPQSRQAILTPPQPLPGGLLGGGEGPKLSKLQALAAARKKKTDFKKDDDKVDRAEKRMSSLAITEPSSKESGSGLLAKRQKLSGESTPQPSATSQLQTSSSDAPSGMDVDLAQETPAGNDELTQDDCFVVPSTRPSAFAQTLFGPGQDSADASQTYSMPYTASSSFVPSAFTQPSPDDIVLAAQAKAGNKFDAAAAKSATKKVAAKSKANEAPAGEMKQLQLDESAAPKNKKLDVLKEFEKSDNKRSASFVVVGHVDAGKSTLMGRLLLELKFVEQHLIDRYRRQGEKIGKASFALAWVMDQREEERERGVTIDIATNQFETDKTRFTILDAPGHRDFVPNMIAGASQADFAILVIDANTGAFEKGLKGQTREHALLLRSLGVQRVIVAVNKLDMVGWSKDRFDEISEQVTGFMKGNGFQLKNVTFVPISGLNGDNLVTRPEDEALSWYTGPTLIEALEDSEPMTRALQKPFRMSISEIFRSQQSQLTVAGRIESGTVQNGESLIVQPSGEPASIRSIEVDSEPQEWAVAGQSVNIGLYGIDPIHVRVGDIISTKAAPIDTSDTLTMKVLAFDHLMPQPVDVHRGRLHAAGRIEAIPAVLDKVTGATVKKNPKIVQPAKVARVVVRLESKVPLEAGQRVVLRSGGETIAAGLLE</sequence>
<feature type="region of interest" description="Disordered" evidence="13">
    <location>
        <begin position="14"/>
        <end position="34"/>
    </location>
</feature>
<dbReference type="FunFam" id="2.40.30.10:FF:000020">
    <property type="entry name" value="Translation elongation factor EF-1"/>
    <property type="match status" value="1"/>
</dbReference>
<evidence type="ECO:0000256" key="3">
    <source>
        <dbReference type="ARBA" id="ARBA00022490"/>
    </source>
</evidence>
<organism evidence="15 16">
    <name type="scientific">Colletotrichum gloeosporioides (strain Cg-14)</name>
    <name type="common">Anthracnose fungus</name>
    <name type="synonym">Glomerella cingulata</name>
    <dbReference type="NCBI Taxonomy" id="1237896"/>
    <lineage>
        <taxon>Eukaryota</taxon>
        <taxon>Fungi</taxon>
        <taxon>Dikarya</taxon>
        <taxon>Ascomycota</taxon>
        <taxon>Pezizomycotina</taxon>
        <taxon>Sordariomycetes</taxon>
        <taxon>Hypocreomycetidae</taxon>
        <taxon>Glomerellales</taxon>
        <taxon>Glomerellaceae</taxon>
        <taxon>Colletotrichum</taxon>
        <taxon>Colletotrichum gloeosporioides species complex</taxon>
    </lineage>
</organism>
<evidence type="ECO:0000256" key="7">
    <source>
        <dbReference type="ARBA" id="ARBA00022845"/>
    </source>
</evidence>
<evidence type="ECO:0000256" key="5">
    <source>
        <dbReference type="ARBA" id="ARBA00022768"/>
    </source>
</evidence>
<feature type="compositionally biased region" description="Basic and acidic residues" evidence="13">
    <location>
        <begin position="189"/>
        <end position="203"/>
    </location>
</feature>
<feature type="region of interest" description="Disordered" evidence="13">
    <location>
        <begin position="86"/>
        <end position="105"/>
    </location>
</feature>
<dbReference type="Gene3D" id="2.40.30.10">
    <property type="entry name" value="Translation factors"/>
    <property type="match status" value="2"/>
</dbReference>
<keyword evidence="9" id="KW-0342">GTP-binding</keyword>
<dbReference type="GO" id="GO:0005829">
    <property type="term" value="C:cytosol"/>
    <property type="evidence" value="ECO:0007669"/>
    <property type="project" value="GOC"/>
</dbReference>
<dbReference type="CDD" id="cd01883">
    <property type="entry name" value="EF1_alpha"/>
    <property type="match status" value="1"/>
</dbReference>
<evidence type="ECO:0000256" key="8">
    <source>
        <dbReference type="ARBA" id="ARBA00022917"/>
    </source>
</evidence>
<dbReference type="InterPro" id="IPR004160">
    <property type="entry name" value="Transl_elong_EFTu/EF1A_C"/>
</dbReference>
<dbReference type="InterPro" id="IPR050100">
    <property type="entry name" value="TRAFAC_GTPase_members"/>
</dbReference>
<dbReference type="FunFam" id="3.40.50.300:FF:000204">
    <property type="entry name" value="Translation elongation factor Tu"/>
    <property type="match status" value="1"/>
</dbReference>
<evidence type="ECO:0000256" key="11">
    <source>
        <dbReference type="ARBA" id="ARBA00063537"/>
    </source>
</evidence>
<dbReference type="InterPro" id="IPR027417">
    <property type="entry name" value="P-loop_NTPase"/>
</dbReference>
<dbReference type="GO" id="GO:1990533">
    <property type="term" value="C:Dom34-Hbs1 complex"/>
    <property type="evidence" value="ECO:0007669"/>
    <property type="project" value="UniProtKB-ARBA"/>
</dbReference>
<dbReference type="Pfam" id="PF03143">
    <property type="entry name" value="GTP_EFTU_D3"/>
    <property type="match status" value="1"/>
</dbReference>
<dbReference type="PANTHER" id="PTHR23115">
    <property type="entry name" value="TRANSLATION FACTOR"/>
    <property type="match status" value="1"/>
</dbReference>
<dbReference type="Pfam" id="PF03144">
    <property type="entry name" value="GTP_EFTU_D2"/>
    <property type="match status" value="1"/>
</dbReference>
<dbReference type="InterPro" id="IPR015033">
    <property type="entry name" value="HBS1-like_N"/>
</dbReference>
<keyword evidence="8" id="KW-0648">Protein biosynthesis</keyword>
<comment type="caution">
    <text evidence="15">The sequence shown here is derived from an EMBL/GenBank/DDBJ whole genome shotgun (WGS) entry which is preliminary data.</text>
</comment>
<evidence type="ECO:0000256" key="12">
    <source>
        <dbReference type="ARBA" id="ARBA00074866"/>
    </source>
</evidence>
<keyword evidence="6" id="KW-0378">Hydrolase</keyword>
<evidence type="ECO:0000256" key="9">
    <source>
        <dbReference type="ARBA" id="ARBA00023134"/>
    </source>
</evidence>